<feature type="compositionally biased region" description="Basic and acidic residues" evidence="1">
    <location>
        <begin position="283"/>
        <end position="303"/>
    </location>
</feature>
<name>A0ABD4T0D4_9CYAN</name>
<proteinExistence type="predicted"/>
<feature type="region of interest" description="Disordered" evidence="1">
    <location>
        <begin position="1"/>
        <end position="80"/>
    </location>
</feature>
<accession>A0ABD4T0D4</accession>
<reference evidence="2 3" key="1">
    <citation type="journal article" date="2015" name="Genome Announc.">
        <title>Draft Genome Sequence of Filamentous Marine Cyanobacterium Lyngbya confervoides Strain BDU141951.</title>
        <authorList>
            <person name="Chandrababunaidu M.M."/>
            <person name="Sen D."/>
            <person name="Tripathy S."/>
        </authorList>
    </citation>
    <scope>NUCLEOTIDE SEQUENCE [LARGE SCALE GENOMIC DNA]</scope>
    <source>
        <strain evidence="2 3">BDU141951</strain>
    </source>
</reference>
<organism evidence="2 3">
    <name type="scientific">Lyngbya confervoides BDU141951</name>
    <dbReference type="NCBI Taxonomy" id="1574623"/>
    <lineage>
        <taxon>Bacteria</taxon>
        <taxon>Bacillati</taxon>
        <taxon>Cyanobacteriota</taxon>
        <taxon>Cyanophyceae</taxon>
        <taxon>Oscillatoriophycideae</taxon>
        <taxon>Oscillatoriales</taxon>
        <taxon>Microcoleaceae</taxon>
        <taxon>Lyngbya</taxon>
    </lineage>
</organism>
<evidence type="ECO:0000313" key="2">
    <source>
        <dbReference type="EMBL" id="MCM1982111.1"/>
    </source>
</evidence>
<feature type="region of interest" description="Disordered" evidence="1">
    <location>
        <begin position="272"/>
        <end position="341"/>
    </location>
</feature>
<evidence type="ECO:0000313" key="3">
    <source>
        <dbReference type="Proteomes" id="UP000031561"/>
    </source>
</evidence>
<dbReference type="Proteomes" id="UP000031561">
    <property type="component" value="Unassembled WGS sequence"/>
</dbReference>
<feature type="compositionally biased region" description="Basic residues" evidence="1">
    <location>
        <begin position="272"/>
        <end position="282"/>
    </location>
</feature>
<keyword evidence="3" id="KW-1185">Reference proteome</keyword>
<dbReference type="EMBL" id="JTHE03000029">
    <property type="protein sequence ID" value="MCM1982111.1"/>
    <property type="molecule type" value="Genomic_DNA"/>
</dbReference>
<protein>
    <submittedName>
        <fullName evidence="2">Uncharacterized protein</fullName>
    </submittedName>
</protein>
<dbReference type="RefSeq" id="WP_166280579.1">
    <property type="nucleotide sequence ID" value="NZ_JTHE03000029.1"/>
</dbReference>
<comment type="caution">
    <text evidence="2">The sequence shown here is derived from an EMBL/GenBank/DDBJ whole genome shotgun (WGS) entry which is preliminary data.</text>
</comment>
<dbReference type="AlphaFoldDB" id="A0ABD4T0D4"/>
<gene>
    <name evidence="2" type="ORF">QQ91_0004595</name>
</gene>
<sequence length="341" mass="37622">MSSSKKKATSKPASSPPAPSPDSEADRVVGQGSDGELDQSLTTPQINPPDGEDLGRSAEEDSGTASTLLQQPIPPPSEPLQFRAIGLLQGIYQPSEDQFNRGELMTREGLHLDAVLLGQVMSLVKKYLDLALPHVWVVYPRTRDHEAMHVQIVGVWSPSGFETPDRDDASEEAVEEVVQASLDPLEQLQPPLQDGFFSIRGQVIQQSVDDHWLAVKIQQTSRSKPKTPKVFKVKLMGDIPQKPMGYFWDFEVLRDGEHLRIQKATPVAFMPMKKKKKSFKKRAPLDGEGKPGRPVQREADPRSARPGSVPKNAGGDKPVDKKPSVPSRPLPKYIQPHSSED</sequence>
<evidence type="ECO:0000256" key="1">
    <source>
        <dbReference type="SAM" id="MobiDB-lite"/>
    </source>
</evidence>